<keyword evidence="6" id="KW-1185">Reference proteome</keyword>
<dbReference type="InterPro" id="IPR013341">
    <property type="entry name" value="Mandelate_racemase_N_dom"/>
</dbReference>
<dbReference type="SMART" id="SM00922">
    <property type="entry name" value="MR_MLE"/>
    <property type="match status" value="1"/>
</dbReference>
<dbReference type="InterPro" id="IPR036849">
    <property type="entry name" value="Enolase-like_C_sf"/>
</dbReference>
<dbReference type="SUPFAM" id="SSF54826">
    <property type="entry name" value="Enolase N-terminal domain-like"/>
    <property type="match status" value="1"/>
</dbReference>
<dbReference type="PANTHER" id="PTHR13794:SF58">
    <property type="entry name" value="MITOCHONDRIAL ENOLASE SUPERFAMILY MEMBER 1"/>
    <property type="match status" value="1"/>
</dbReference>
<dbReference type="InterPro" id="IPR029017">
    <property type="entry name" value="Enolase-like_N"/>
</dbReference>
<dbReference type="NCBIfam" id="NF011968">
    <property type="entry name" value="PRK15440.1"/>
    <property type="match status" value="1"/>
</dbReference>
<evidence type="ECO:0000313" key="6">
    <source>
        <dbReference type="Proteomes" id="UP000620124"/>
    </source>
</evidence>
<dbReference type="Proteomes" id="UP000620124">
    <property type="component" value="Unassembled WGS sequence"/>
</dbReference>
<keyword evidence="2" id="KW-0479">Metal-binding</keyword>
<evidence type="ECO:0000256" key="1">
    <source>
        <dbReference type="ARBA" id="ARBA00001946"/>
    </source>
</evidence>
<gene>
    <name evidence="5" type="ORF">MVEN_01096000</name>
</gene>
<proteinExistence type="predicted"/>
<dbReference type="GO" id="GO:0016052">
    <property type="term" value="P:carbohydrate catabolic process"/>
    <property type="evidence" value="ECO:0007669"/>
    <property type="project" value="TreeGrafter"/>
</dbReference>
<protein>
    <submittedName>
        <fullName evidence="5">L-rhamnonate dehydratase</fullName>
    </submittedName>
</protein>
<dbReference type="SUPFAM" id="SSF51604">
    <property type="entry name" value="Enolase C-terminal domain-like"/>
    <property type="match status" value="1"/>
</dbReference>
<dbReference type="PANTHER" id="PTHR13794">
    <property type="entry name" value="ENOLASE SUPERFAMILY, MANDELATE RACEMASE"/>
    <property type="match status" value="1"/>
</dbReference>
<name>A0A8H7CZX2_9AGAR</name>
<evidence type="ECO:0000256" key="2">
    <source>
        <dbReference type="ARBA" id="ARBA00022723"/>
    </source>
</evidence>
<reference evidence="5" key="1">
    <citation type="submission" date="2020-05" db="EMBL/GenBank/DDBJ databases">
        <title>Mycena genomes resolve the evolution of fungal bioluminescence.</title>
        <authorList>
            <person name="Tsai I.J."/>
        </authorList>
    </citation>
    <scope>NUCLEOTIDE SEQUENCE</scope>
    <source>
        <strain evidence="5">CCC161011</strain>
    </source>
</reference>
<dbReference type="GO" id="GO:0016836">
    <property type="term" value="F:hydro-lyase activity"/>
    <property type="evidence" value="ECO:0007669"/>
    <property type="project" value="TreeGrafter"/>
</dbReference>
<comment type="caution">
    <text evidence="5">The sequence shown here is derived from an EMBL/GenBank/DDBJ whole genome shotgun (WGS) entry which is preliminary data.</text>
</comment>
<dbReference type="Pfam" id="PF02746">
    <property type="entry name" value="MR_MLE_N"/>
    <property type="match status" value="1"/>
</dbReference>
<feature type="domain" description="Mandelate racemase/muconate lactonizing enzyme C-terminal" evidence="4">
    <location>
        <begin position="167"/>
        <end position="265"/>
    </location>
</feature>
<dbReference type="Pfam" id="PF13378">
    <property type="entry name" value="MR_MLE_C"/>
    <property type="match status" value="1"/>
</dbReference>
<dbReference type="FunFam" id="3.20.20.120:FF:000005">
    <property type="entry name" value="Putative L-rhamnonate dehydratase"/>
    <property type="match status" value="1"/>
</dbReference>
<dbReference type="InterPro" id="IPR013342">
    <property type="entry name" value="Mandelate_racemase_C"/>
</dbReference>
<dbReference type="AlphaFoldDB" id="A0A8H7CZX2"/>
<accession>A0A8H7CZX2</accession>
<comment type="cofactor">
    <cofactor evidence="1">
        <name>Mg(2+)</name>
        <dbReference type="ChEBI" id="CHEBI:18420"/>
    </cofactor>
</comment>
<dbReference type="EMBL" id="JACAZI010000008">
    <property type="protein sequence ID" value="KAF7354086.1"/>
    <property type="molecule type" value="Genomic_DNA"/>
</dbReference>
<organism evidence="5 6">
    <name type="scientific">Mycena venus</name>
    <dbReference type="NCBI Taxonomy" id="2733690"/>
    <lineage>
        <taxon>Eukaryota</taxon>
        <taxon>Fungi</taxon>
        <taxon>Dikarya</taxon>
        <taxon>Basidiomycota</taxon>
        <taxon>Agaricomycotina</taxon>
        <taxon>Agaricomycetes</taxon>
        <taxon>Agaricomycetidae</taxon>
        <taxon>Agaricales</taxon>
        <taxon>Marasmiineae</taxon>
        <taxon>Mycenaceae</taxon>
        <taxon>Mycena</taxon>
    </lineage>
</organism>
<dbReference type="InterPro" id="IPR029065">
    <property type="entry name" value="Enolase_C-like"/>
</dbReference>
<dbReference type="Gene3D" id="3.20.20.120">
    <property type="entry name" value="Enolase-like C-terminal domain"/>
    <property type="match status" value="1"/>
</dbReference>
<evidence type="ECO:0000256" key="3">
    <source>
        <dbReference type="ARBA" id="ARBA00022842"/>
    </source>
</evidence>
<keyword evidence="3" id="KW-0460">Magnesium</keyword>
<evidence type="ECO:0000259" key="4">
    <source>
        <dbReference type="SMART" id="SM00922"/>
    </source>
</evidence>
<dbReference type="GO" id="GO:0000287">
    <property type="term" value="F:magnesium ion binding"/>
    <property type="evidence" value="ECO:0007669"/>
    <property type="project" value="TreeGrafter"/>
</dbReference>
<dbReference type="Gene3D" id="3.30.390.10">
    <property type="entry name" value="Enolase-like, N-terminal domain"/>
    <property type="match status" value="1"/>
</dbReference>
<sequence>MKTFPTIKAVRTYITQGVGSGGDYHNVLRGHWLIDNPISVPMSKYAEYRASRTSWGLNVLGSFCVEIEASDGTTGFATGFGGPPACWIVANHLERFLIGADPRNLNRLSDQMFRSTMFYGRKGLPVATISVVDLALWDLIGKIRGEPVYKMIGGAIKDELDFYCTGPEPTATKEAGFWGAKVPLPYGPDEGAEGMRKNIAFLTKHRESVGPDYPIMVDCWMSLTVQYAIELATACLPLNINWWEEVLHPDDISGYAIIKQALPHVKFTTGEHEYTKYGFRELIAPRTISILQPDVMWAGGLTELLKICAQAAAYDIPVVPHASGAYSYHFVVRISLQRPPTASSVPVTAVPSPPVFGTLFDSEPTPVGGKLQISQLDSEEGGFGLVVSRRARQSILVPGNVLVNPTVERPLDKAGEEEKK</sequence>
<dbReference type="SFLD" id="SFLDS00001">
    <property type="entry name" value="Enolase"/>
    <property type="match status" value="1"/>
</dbReference>
<dbReference type="OrthoDB" id="17395at2759"/>
<evidence type="ECO:0000313" key="5">
    <source>
        <dbReference type="EMBL" id="KAF7354086.1"/>
    </source>
</evidence>
<dbReference type="InterPro" id="IPR046945">
    <property type="entry name" value="RHMD-like"/>
</dbReference>
<dbReference type="SFLD" id="SFLDG00179">
    <property type="entry name" value="mandelate_racemase"/>
    <property type="match status" value="1"/>
</dbReference>